<organism evidence="3 4">
    <name type="scientific">Microbacterium murale</name>
    <dbReference type="NCBI Taxonomy" id="1081040"/>
    <lineage>
        <taxon>Bacteria</taxon>
        <taxon>Bacillati</taxon>
        <taxon>Actinomycetota</taxon>
        <taxon>Actinomycetes</taxon>
        <taxon>Micrococcales</taxon>
        <taxon>Microbacteriaceae</taxon>
        <taxon>Microbacterium</taxon>
    </lineage>
</organism>
<dbReference type="Proteomes" id="UP000629365">
    <property type="component" value="Unassembled WGS sequence"/>
</dbReference>
<evidence type="ECO:0000256" key="1">
    <source>
        <dbReference type="ARBA" id="ARBA00006817"/>
    </source>
</evidence>
<dbReference type="SUPFAM" id="SSF55961">
    <property type="entry name" value="Bet v1-like"/>
    <property type="match status" value="1"/>
</dbReference>
<dbReference type="InterPro" id="IPR013538">
    <property type="entry name" value="ASHA1/2-like_C"/>
</dbReference>
<dbReference type="Pfam" id="PF08327">
    <property type="entry name" value="AHSA1"/>
    <property type="match status" value="1"/>
</dbReference>
<protein>
    <recommendedName>
        <fullName evidence="2">Activator of Hsp90 ATPase homologue 1/2-like C-terminal domain-containing protein</fullName>
    </recommendedName>
</protein>
<feature type="domain" description="Activator of Hsp90 ATPase homologue 1/2-like C-terminal" evidence="2">
    <location>
        <begin position="26"/>
        <end position="157"/>
    </location>
</feature>
<dbReference type="InterPro" id="IPR023393">
    <property type="entry name" value="START-like_dom_sf"/>
</dbReference>
<dbReference type="Gene3D" id="3.30.530.20">
    <property type="match status" value="1"/>
</dbReference>
<proteinExistence type="inferred from homology"/>
<reference evidence="4" key="1">
    <citation type="journal article" date="2019" name="Int. J. Syst. Evol. Microbiol.">
        <title>The Global Catalogue of Microorganisms (GCM) 10K type strain sequencing project: providing services to taxonomists for standard genome sequencing and annotation.</title>
        <authorList>
            <consortium name="The Broad Institute Genomics Platform"/>
            <consortium name="The Broad Institute Genome Sequencing Center for Infectious Disease"/>
            <person name="Wu L."/>
            <person name="Ma J."/>
        </authorList>
    </citation>
    <scope>NUCLEOTIDE SEQUENCE [LARGE SCALE GENOMIC DNA]</scope>
    <source>
        <strain evidence="4">CCM 7640</strain>
    </source>
</reference>
<evidence type="ECO:0000313" key="3">
    <source>
        <dbReference type="EMBL" id="GGD69803.1"/>
    </source>
</evidence>
<gene>
    <name evidence="3" type="ORF">GCM10007269_11200</name>
</gene>
<name>A0ABQ1RIX3_9MICO</name>
<comment type="similarity">
    <text evidence="1">Belongs to the AHA1 family.</text>
</comment>
<evidence type="ECO:0000259" key="2">
    <source>
        <dbReference type="Pfam" id="PF08327"/>
    </source>
</evidence>
<accession>A0ABQ1RIX3</accession>
<sequence length="165" mass="18428">MVSMTENPASVVDENSFTVRRSIRINAPVEKVWQAITQPEYISRWFGRTVLDGVGVGAAGTMTFSDYGSIPLRVEEWDEPRRVAYRWNNDDALGSLPEQVQEKGSTVFTFTLDEVDGGTQLDVIETGFENTSAPLENLESHRTGWNEELDKLVALVERDTTKGDA</sequence>
<keyword evidence="4" id="KW-1185">Reference proteome</keyword>
<evidence type="ECO:0000313" key="4">
    <source>
        <dbReference type="Proteomes" id="UP000629365"/>
    </source>
</evidence>
<dbReference type="EMBL" id="BMCM01000001">
    <property type="protein sequence ID" value="GGD69803.1"/>
    <property type="molecule type" value="Genomic_DNA"/>
</dbReference>
<dbReference type="RefSeq" id="WP_188435536.1">
    <property type="nucleotide sequence ID" value="NZ_BMCM01000001.1"/>
</dbReference>
<comment type="caution">
    <text evidence="3">The sequence shown here is derived from an EMBL/GenBank/DDBJ whole genome shotgun (WGS) entry which is preliminary data.</text>
</comment>